<proteinExistence type="predicted"/>
<dbReference type="Proteomes" id="UP001516351">
    <property type="component" value="Unassembled WGS sequence"/>
</dbReference>
<dbReference type="InterPro" id="IPR049855">
    <property type="entry name" value="DotG/IcmE-like_C"/>
</dbReference>
<protein>
    <submittedName>
        <fullName evidence="1">DotG</fullName>
    </submittedName>
</protein>
<dbReference type="EMBL" id="JABXXV010000010">
    <property type="protein sequence ID" value="NVN48138.1"/>
    <property type="molecule type" value="Genomic_DNA"/>
</dbReference>
<evidence type="ECO:0000313" key="2">
    <source>
        <dbReference type="Proteomes" id="UP001516351"/>
    </source>
</evidence>
<comment type="caution">
    <text evidence="1">The sequence shown here is derived from an EMBL/GenBank/DDBJ whole genome shotgun (WGS) entry which is preliminary data.</text>
</comment>
<evidence type="ECO:0000313" key="1">
    <source>
        <dbReference type="EMBL" id="NVN48138.1"/>
    </source>
</evidence>
<organism evidence="1 2">
    <name type="scientific">Asaia spathodeae</name>
    <dbReference type="NCBI Taxonomy" id="657016"/>
    <lineage>
        <taxon>Bacteria</taxon>
        <taxon>Pseudomonadati</taxon>
        <taxon>Pseudomonadota</taxon>
        <taxon>Alphaproteobacteria</taxon>
        <taxon>Acetobacterales</taxon>
        <taxon>Acetobacteraceae</taxon>
        <taxon>Asaia</taxon>
    </lineage>
</organism>
<accession>A0ABX2P8Z0</accession>
<gene>
    <name evidence="1" type="ORF">HW542_15165</name>
</gene>
<keyword evidence="2" id="KW-1185">Reference proteome</keyword>
<name>A0ABX2P8Z0_9PROT</name>
<reference evidence="1 2" key="1">
    <citation type="submission" date="2020-06" db="EMBL/GenBank/DDBJ databases">
        <title>Synonyms of Asaia species.</title>
        <authorList>
            <person name="Sombolestani A."/>
        </authorList>
    </citation>
    <scope>NUCLEOTIDE SEQUENCE [LARGE SCALE GENOMIC DNA]</scope>
    <source>
        <strain evidence="1 2">LMG 27047</strain>
    </source>
</reference>
<sequence>MLLRGGRGIYGHAVLTVNSDLGSDVLLEADSGPFAGARMTGTFTMQSDLLVIKITKLMIDDNPPIAVNAFVVAPDSGESGVATQINEHLVTRVALPAAAAFVQGLGTALQNNNTQSYTAGLGLTSFTHYTLPQQLGMAAGAVGQNLGQFLQKQTPQKATAKLTQGAAVGIVFLEPVYAP</sequence>
<dbReference type="CDD" id="cd16431">
    <property type="entry name" value="IcmE"/>
    <property type="match status" value="1"/>
</dbReference>